<feature type="region of interest" description="Disordered" evidence="4">
    <location>
        <begin position="115"/>
        <end position="252"/>
    </location>
</feature>
<accession>A0A8H2ZLL0</accession>
<dbReference type="OrthoDB" id="2110361at2759"/>
<dbReference type="GO" id="GO:0000981">
    <property type="term" value="F:DNA-binding transcription factor activity, RNA polymerase II-specific"/>
    <property type="evidence" value="ECO:0007669"/>
    <property type="project" value="InterPro"/>
</dbReference>
<dbReference type="InterPro" id="IPR036864">
    <property type="entry name" value="Zn2-C6_fun-type_DNA-bd_sf"/>
</dbReference>
<feature type="compositionally biased region" description="Low complexity" evidence="4">
    <location>
        <begin position="210"/>
        <end position="223"/>
    </location>
</feature>
<dbReference type="GO" id="GO:0008270">
    <property type="term" value="F:zinc ion binding"/>
    <property type="evidence" value="ECO:0007669"/>
    <property type="project" value="InterPro"/>
</dbReference>
<dbReference type="InterPro" id="IPR007219">
    <property type="entry name" value="XnlR_reg_dom"/>
</dbReference>
<dbReference type="PANTHER" id="PTHR46910">
    <property type="entry name" value="TRANSCRIPTION FACTOR PDR1"/>
    <property type="match status" value="1"/>
</dbReference>
<evidence type="ECO:0000259" key="5">
    <source>
        <dbReference type="PROSITE" id="PS50048"/>
    </source>
</evidence>
<dbReference type="InterPro" id="IPR001138">
    <property type="entry name" value="Zn2Cys6_DnaBD"/>
</dbReference>
<dbReference type="SMART" id="SM00906">
    <property type="entry name" value="Fungal_trans"/>
    <property type="match status" value="1"/>
</dbReference>
<evidence type="ECO:0000256" key="4">
    <source>
        <dbReference type="SAM" id="MobiDB-lite"/>
    </source>
</evidence>
<keyword evidence="7" id="KW-1185">Reference proteome</keyword>
<dbReference type="SMART" id="SM00066">
    <property type="entry name" value="GAL4"/>
    <property type="match status" value="1"/>
</dbReference>
<organism evidence="6 7">
    <name type="scientific">Sclerotinia trifoliorum</name>
    <dbReference type="NCBI Taxonomy" id="28548"/>
    <lineage>
        <taxon>Eukaryota</taxon>
        <taxon>Fungi</taxon>
        <taxon>Dikarya</taxon>
        <taxon>Ascomycota</taxon>
        <taxon>Pezizomycotina</taxon>
        <taxon>Leotiomycetes</taxon>
        <taxon>Helotiales</taxon>
        <taxon>Sclerotiniaceae</taxon>
        <taxon>Sclerotinia</taxon>
    </lineage>
</organism>
<dbReference type="CDD" id="cd12148">
    <property type="entry name" value="fungal_TF_MHR"/>
    <property type="match status" value="1"/>
</dbReference>
<keyword evidence="2" id="KW-0539">Nucleus</keyword>
<dbReference type="CDD" id="cd00067">
    <property type="entry name" value="GAL4"/>
    <property type="match status" value="1"/>
</dbReference>
<gene>
    <name evidence="6" type="ORF">SCLTRI_LOCUS769</name>
</gene>
<protein>
    <submittedName>
        <fullName evidence="6">089eb69c-10f1-4e0c-ba1c-dad4d40ee247</fullName>
    </submittedName>
</protein>
<proteinExistence type="predicted"/>
<evidence type="ECO:0000256" key="3">
    <source>
        <dbReference type="SAM" id="Coils"/>
    </source>
</evidence>
<feature type="coiled-coil region" evidence="3">
    <location>
        <begin position="283"/>
        <end position="310"/>
    </location>
</feature>
<evidence type="ECO:0000313" key="6">
    <source>
        <dbReference type="EMBL" id="CAD6440155.1"/>
    </source>
</evidence>
<dbReference type="Proteomes" id="UP000624404">
    <property type="component" value="Unassembled WGS sequence"/>
</dbReference>
<dbReference type="Pfam" id="PF04082">
    <property type="entry name" value="Fungal_trans"/>
    <property type="match status" value="1"/>
</dbReference>
<dbReference type="AlphaFoldDB" id="A0A8H2ZLL0"/>
<feature type="compositionally biased region" description="Basic and acidic residues" evidence="4">
    <location>
        <begin position="242"/>
        <end position="252"/>
    </location>
</feature>
<feature type="region of interest" description="Disordered" evidence="4">
    <location>
        <begin position="952"/>
        <end position="987"/>
    </location>
</feature>
<evidence type="ECO:0000256" key="2">
    <source>
        <dbReference type="ARBA" id="ARBA00023242"/>
    </source>
</evidence>
<keyword evidence="1" id="KW-0479">Metal-binding</keyword>
<dbReference type="PANTHER" id="PTHR46910:SF1">
    <property type="entry name" value="MISCELLANEOUS ZN(II)2CYS6 TRANSCRIPTION FACTOR (EUROFUNG)-RELATED"/>
    <property type="match status" value="1"/>
</dbReference>
<evidence type="ECO:0000256" key="1">
    <source>
        <dbReference type="ARBA" id="ARBA00022723"/>
    </source>
</evidence>
<dbReference type="InterPro" id="IPR050987">
    <property type="entry name" value="AtrR-like"/>
</dbReference>
<dbReference type="Gene3D" id="4.10.240.10">
    <property type="entry name" value="Zn(2)-C6 fungal-type DNA-binding domain"/>
    <property type="match status" value="1"/>
</dbReference>
<dbReference type="PROSITE" id="PS50048">
    <property type="entry name" value="ZN2_CY6_FUNGAL_2"/>
    <property type="match status" value="1"/>
</dbReference>
<comment type="caution">
    <text evidence="6">The sequence shown here is derived from an EMBL/GenBank/DDBJ whole genome shotgun (WGS) entry which is preliminary data.</text>
</comment>
<dbReference type="PROSITE" id="PS00463">
    <property type="entry name" value="ZN2_CY6_FUNGAL_1"/>
    <property type="match status" value="1"/>
</dbReference>
<dbReference type="Pfam" id="PF00172">
    <property type="entry name" value="Zn_clus"/>
    <property type="match status" value="1"/>
</dbReference>
<feature type="region of interest" description="Disordered" evidence="4">
    <location>
        <begin position="333"/>
        <end position="354"/>
    </location>
</feature>
<reference evidence="6" key="1">
    <citation type="submission" date="2020-10" db="EMBL/GenBank/DDBJ databases">
        <authorList>
            <person name="Kusch S."/>
        </authorList>
    </citation>
    <scope>NUCLEOTIDE SEQUENCE</scope>
    <source>
        <strain evidence="6">SwB9</strain>
    </source>
</reference>
<sequence>MINHLHLTDQLPTFDLSSIERFSGGISSLCTLQERVGFWQPSTLYNTVPLRRIADFLRSSTHGAAGTYRPSDEAKPPITTSLTNTFQISVFSSHRYIELTSSHCFGLKKQTSQAQTMADPLHNSYPRSPIPSTSSYDSSSVSSATSPRPQGLYEGRLMGASPRPLSGNIPHPQHISMTSGLPPPGQSPFHHSYSSATNSPGGIGMESVASNGSSSGTPGPSVGQMTPTNMQAQKRAYRQRRKDPSCDACRERKVKCDATETSSCSECSSRNVKCQFTKETNRRMSSIKQVQDLEKQIAQVKRENGQLRAMLSMREDQMDVDGDVLAQTSVYLPEIGSQPKKRPRAPPPHDLSRVQSNIGNYSHGIFKSPALYRQTKAPAGWASQPPELPPKHIADHLLRAYYSSIHLVTPILHWPNFQREYEEVYKKGTFETSSRTWSALFFAVVAVGVLFSTEPSIQRPYKGKEYIEISISLSDLWNDEYSIDHARTALLTSIFLYEMNLKSAAWTWLGSAVRIGQDLGFHSETGPWQLVEDEMRRRVWWGIYIWDRQMSLELGRPLLIDDADCDVLLPNPIDEFYLHPSYRSPPAPQNGAPPGPSSTFLLPTIHIMRSIGPLLKTLKLPIVPPSTIATLDTHFTSCLSHFPPPCQFSSLEPLDSSMLTPIIHLLSARLSLHRHNLITTSPPDLRTSAIESCIHDSLTSASIITRSVPNYPPNSLQTRSWGQTISATIVMHIWRCTLFLLFGGQFEAAMTCIRAHSNIGYSREVNVACGRYIGFFLTVLIEKKRGLYSGEKGREIGYLGQRGGRFEMDEEVLAYLSADLQGSDDAWVWQGREVMGMRSPAVSGVGGTGVLSPILGSGGERDREMSGMSGLSGEFLVLREKEAMDWGGWERVQYLVDVLARESAASGPAPGPTVGHGHIQGGAAYIPESRGVFGLGLGVGSNGGVAPIVAGGPVGAAGPIRNPQTSPPAKRDERNRGNERMSITNII</sequence>
<dbReference type="SUPFAM" id="SSF57701">
    <property type="entry name" value="Zn2/Cys6 DNA-binding domain"/>
    <property type="match status" value="1"/>
</dbReference>
<name>A0A8H2ZLL0_9HELO</name>
<feature type="compositionally biased region" description="Basic and acidic residues" evidence="4">
    <location>
        <begin position="969"/>
        <end position="979"/>
    </location>
</feature>
<feature type="compositionally biased region" description="Low complexity" evidence="4">
    <location>
        <begin position="130"/>
        <end position="149"/>
    </location>
</feature>
<dbReference type="GO" id="GO:0003677">
    <property type="term" value="F:DNA binding"/>
    <property type="evidence" value="ECO:0007669"/>
    <property type="project" value="InterPro"/>
</dbReference>
<dbReference type="GO" id="GO:0006351">
    <property type="term" value="P:DNA-templated transcription"/>
    <property type="evidence" value="ECO:0007669"/>
    <property type="project" value="InterPro"/>
</dbReference>
<dbReference type="EMBL" id="CAJHIA010000002">
    <property type="protein sequence ID" value="CAD6440155.1"/>
    <property type="molecule type" value="Genomic_DNA"/>
</dbReference>
<feature type="domain" description="Zn(2)-C6 fungal-type" evidence="5">
    <location>
        <begin position="245"/>
        <end position="276"/>
    </location>
</feature>
<evidence type="ECO:0000313" key="7">
    <source>
        <dbReference type="Proteomes" id="UP000624404"/>
    </source>
</evidence>
<keyword evidence="3" id="KW-0175">Coiled coil</keyword>